<proteinExistence type="predicted"/>
<evidence type="ECO:0000256" key="2">
    <source>
        <dbReference type="ARBA" id="ARBA00023239"/>
    </source>
</evidence>
<organism evidence="3 4">
    <name type="scientific">Zhihengliuella halotolerans</name>
    <dbReference type="NCBI Taxonomy" id="370736"/>
    <lineage>
        <taxon>Bacteria</taxon>
        <taxon>Bacillati</taxon>
        <taxon>Actinomycetota</taxon>
        <taxon>Actinomycetes</taxon>
        <taxon>Micrococcales</taxon>
        <taxon>Micrococcaceae</taxon>
        <taxon>Zhihengliuella</taxon>
    </lineage>
</organism>
<sequence>MSRTDANHSPASNDAWTGWIPPVEAGTLVAASHGTGSPVGQRAIRALVQAVDAARPGLRVAEAFVDVQTPDVPAVLSSAGLRPRIVPLLLSTGYHTRHDLAEAAAGAQGTTVSRALGPDARLADVLALRLKEAGLRKGDQVIMACAGSTDAQGVADCHTMAKLLSQTIGAKVEAAFVSAAEPSVETAVARAQERKQRGWFSPRRRAGRVVVSTFLMAPGHFAARVAGSDADVVAQPLLVPGLPVPNELVEIVLERYDQP</sequence>
<dbReference type="RefSeq" id="WP_130451129.1">
    <property type="nucleotide sequence ID" value="NZ_SHLA01000001.1"/>
</dbReference>
<evidence type="ECO:0000313" key="3">
    <source>
        <dbReference type="EMBL" id="RZU62564.1"/>
    </source>
</evidence>
<dbReference type="InterPro" id="IPR050963">
    <property type="entry name" value="Sirohydro_Cobaltochel/CbiX"/>
</dbReference>
<dbReference type="SUPFAM" id="SSF53800">
    <property type="entry name" value="Chelatase"/>
    <property type="match status" value="1"/>
</dbReference>
<accession>A0A4Q8AEG1</accession>
<dbReference type="Gene3D" id="3.40.50.1400">
    <property type="match status" value="2"/>
</dbReference>
<dbReference type="CDD" id="cd03416">
    <property type="entry name" value="CbiX_SirB_N"/>
    <property type="match status" value="1"/>
</dbReference>
<keyword evidence="1" id="KW-0479">Metal-binding</keyword>
<dbReference type="Pfam" id="PF01903">
    <property type="entry name" value="CbiX"/>
    <property type="match status" value="2"/>
</dbReference>
<comment type="caution">
    <text evidence="3">The sequence shown here is derived from an EMBL/GenBank/DDBJ whole genome shotgun (WGS) entry which is preliminary data.</text>
</comment>
<dbReference type="AlphaFoldDB" id="A0A4Q8AEG1"/>
<evidence type="ECO:0000313" key="4">
    <source>
        <dbReference type="Proteomes" id="UP000292685"/>
    </source>
</evidence>
<dbReference type="PANTHER" id="PTHR33542">
    <property type="entry name" value="SIROHYDROCHLORIN FERROCHELATASE, CHLOROPLASTIC"/>
    <property type="match status" value="1"/>
</dbReference>
<protein>
    <submittedName>
        <fullName evidence="3">Sirohydrochlorin ferrochelatase</fullName>
    </submittedName>
</protein>
<dbReference type="GO" id="GO:0016829">
    <property type="term" value="F:lyase activity"/>
    <property type="evidence" value="ECO:0007669"/>
    <property type="project" value="UniProtKB-KW"/>
</dbReference>
<dbReference type="OrthoDB" id="7345302at2"/>
<keyword evidence="2" id="KW-0456">Lyase</keyword>
<gene>
    <name evidence="3" type="ORF">EV380_2162</name>
</gene>
<dbReference type="GO" id="GO:0046872">
    <property type="term" value="F:metal ion binding"/>
    <property type="evidence" value="ECO:0007669"/>
    <property type="project" value="UniProtKB-KW"/>
</dbReference>
<dbReference type="Proteomes" id="UP000292685">
    <property type="component" value="Unassembled WGS sequence"/>
</dbReference>
<dbReference type="EMBL" id="SHLA01000001">
    <property type="protein sequence ID" value="RZU62564.1"/>
    <property type="molecule type" value="Genomic_DNA"/>
</dbReference>
<keyword evidence="4" id="KW-1185">Reference proteome</keyword>
<evidence type="ECO:0000256" key="1">
    <source>
        <dbReference type="ARBA" id="ARBA00022723"/>
    </source>
</evidence>
<reference evidence="3 4" key="1">
    <citation type="submission" date="2019-02" db="EMBL/GenBank/DDBJ databases">
        <title>Sequencing the genomes of 1000 actinobacteria strains.</title>
        <authorList>
            <person name="Klenk H.-P."/>
        </authorList>
    </citation>
    <scope>NUCLEOTIDE SEQUENCE [LARGE SCALE GENOMIC DNA]</scope>
    <source>
        <strain evidence="3 4">DSM 17364</strain>
    </source>
</reference>
<name>A0A4Q8AEG1_9MICC</name>
<dbReference type="InterPro" id="IPR002762">
    <property type="entry name" value="CbiX-like"/>
</dbReference>
<dbReference type="PANTHER" id="PTHR33542:SF5">
    <property type="entry name" value="FERROCHELATASE CHE1"/>
    <property type="match status" value="1"/>
</dbReference>